<dbReference type="KEGG" id="crw:CROST_002670"/>
<dbReference type="STRING" id="84029.CROST_26670"/>
<accession>A0A1S8L3J0</accession>
<evidence type="ECO:0000313" key="2">
    <source>
        <dbReference type="Proteomes" id="UP000190951"/>
    </source>
</evidence>
<protein>
    <submittedName>
        <fullName evidence="1">Uncharacterized protein</fullName>
    </submittedName>
</protein>
<name>A0A1S8L3J0_9CLOT</name>
<keyword evidence="2" id="KW-1185">Reference proteome</keyword>
<organism evidence="1 2">
    <name type="scientific">Clostridium felsineum</name>
    <dbReference type="NCBI Taxonomy" id="36839"/>
    <lineage>
        <taxon>Bacteria</taxon>
        <taxon>Bacillati</taxon>
        <taxon>Bacillota</taxon>
        <taxon>Clostridia</taxon>
        <taxon>Eubacteriales</taxon>
        <taxon>Clostridiaceae</taxon>
        <taxon>Clostridium</taxon>
    </lineage>
</organism>
<reference evidence="1 2" key="1">
    <citation type="submission" date="2022-04" db="EMBL/GenBank/DDBJ databases">
        <title>Genome sequence of C. roseum typestrain.</title>
        <authorList>
            <person name="Poehlein A."/>
            <person name="Schoch T."/>
            <person name="Duerre P."/>
            <person name="Daniel R."/>
        </authorList>
    </citation>
    <scope>NUCLEOTIDE SEQUENCE [LARGE SCALE GENOMIC DNA]</scope>
    <source>
        <strain evidence="1 2">DSM 7320</strain>
    </source>
</reference>
<dbReference type="Proteomes" id="UP000190951">
    <property type="component" value="Chromosome"/>
</dbReference>
<evidence type="ECO:0000313" key="1">
    <source>
        <dbReference type="EMBL" id="URZ09586.1"/>
    </source>
</evidence>
<dbReference type="AlphaFoldDB" id="A0A1S8L3J0"/>
<gene>
    <name evidence="1" type="ORF">CROST_002670</name>
</gene>
<dbReference type="EMBL" id="CP096983">
    <property type="protein sequence ID" value="URZ09586.1"/>
    <property type="molecule type" value="Genomic_DNA"/>
</dbReference>
<sequence length="49" mass="5996">MIKINQNLIMSDALFYLSYEIGKYFKYYINYLNFYDILAHQNKSNHIIL</sequence>
<proteinExistence type="predicted"/>